<keyword evidence="5" id="KW-0964">Secreted</keyword>
<dbReference type="Gene3D" id="3.40.50.1820">
    <property type="entry name" value="alpha/beta hydrolase"/>
    <property type="match status" value="1"/>
</dbReference>
<dbReference type="InterPro" id="IPR011150">
    <property type="entry name" value="Cutinase_monf"/>
</dbReference>
<comment type="caution">
    <text evidence="12">The sequence shown here is derived from an EMBL/GenBank/DDBJ whole genome shotgun (WGS) entry which is preliminary data.</text>
</comment>
<dbReference type="PRINTS" id="PR00129">
    <property type="entry name" value="CUTINASE"/>
</dbReference>
<evidence type="ECO:0000256" key="7">
    <source>
        <dbReference type="ARBA" id="ARBA00022801"/>
    </source>
</evidence>
<dbReference type="InterPro" id="IPR029058">
    <property type="entry name" value="AB_hydrolase_fold"/>
</dbReference>
<reference evidence="12 13" key="1">
    <citation type="submission" date="2023-01" db="EMBL/GenBank/DDBJ databases">
        <title>Analysis of 21 Apiospora genomes using comparative genomics revels a genus with tremendous synthesis potential of carbohydrate active enzymes and secondary metabolites.</title>
        <authorList>
            <person name="Sorensen T."/>
        </authorList>
    </citation>
    <scope>NUCLEOTIDE SEQUENCE [LARGE SCALE GENOMIC DNA]</scope>
    <source>
        <strain evidence="12 13">CBS 20057</strain>
    </source>
</reference>
<keyword evidence="6 11" id="KW-0732">Signal</keyword>
<keyword evidence="13" id="KW-1185">Reference proteome</keyword>
<evidence type="ECO:0000256" key="3">
    <source>
        <dbReference type="ARBA" id="ARBA00013095"/>
    </source>
</evidence>
<dbReference type="EC" id="3.1.1.74" evidence="3"/>
<evidence type="ECO:0000256" key="8">
    <source>
        <dbReference type="ARBA" id="ARBA00023026"/>
    </source>
</evidence>
<keyword evidence="7" id="KW-0378">Hydrolase</keyword>
<evidence type="ECO:0000256" key="4">
    <source>
        <dbReference type="ARBA" id="ARBA00022487"/>
    </source>
</evidence>
<protein>
    <recommendedName>
        <fullName evidence="3">cutinase</fullName>
        <ecNumber evidence="3">3.1.1.74</ecNumber>
    </recommendedName>
</protein>
<name>A0ABR1T3B1_9PEZI</name>
<feature type="chain" id="PRO_5046576553" description="cutinase" evidence="11">
    <location>
        <begin position="18"/>
        <end position="220"/>
    </location>
</feature>
<comment type="subcellular location">
    <subcellularLocation>
        <location evidence="1">Secreted</location>
    </subcellularLocation>
</comment>
<accession>A0ABR1T3B1</accession>
<evidence type="ECO:0000256" key="9">
    <source>
        <dbReference type="ARBA" id="ARBA00023157"/>
    </source>
</evidence>
<organism evidence="12 13">
    <name type="scientific">Apiospora marii</name>
    <dbReference type="NCBI Taxonomy" id="335849"/>
    <lineage>
        <taxon>Eukaryota</taxon>
        <taxon>Fungi</taxon>
        <taxon>Dikarya</taxon>
        <taxon>Ascomycota</taxon>
        <taxon>Pezizomycotina</taxon>
        <taxon>Sordariomycetes</taxon>
        <taxon>Xylariomycetidae</taxon>
        <taxon>Amphisphaeriales</taxon>
        <taxon>Apiosporaceae</taxon>
        <taxon>Apiospora</taxon>
    </lineage>
</organism>
<comment type="similarity">
    <text evidence="2">Belongs to the cutinase family.</text>
</comment>
<evidence type="ECO:0000313" key="13">
    <source>
        <dbReference type="Proteomes" id="UP001396898"/>
    </source>
</evidence>
<keyword evidence="9" id="KW-1015">Disulfide bond</keyword>
<evidence type="ECO:0000256" key="11">
    <source>
        <dbReference type="SAM" id="SignalP"/>
    </source>
</evidence>
<dbReference type="Proteomes" id="UP001396898">
    <property type="component" value="Unassembled WGS sequence"/>
</dbReference>
<dbReference type="EMBL" id="JAQQWI010000001">
    <property type="protein sequence ID" value="KAK8040218.1"/>
    <property type="molecule type" value="Genomic_DNA"/>
</dbReference>
<feature type="signal peptide" evidence="11">
    <location>
        <begin position="1"/>
        <end position="17"/>
    </location>
</feature>
<dbReference type="PANTHER" id="PTHR48250:SF3">
    <property type="entry name" value="CUTINASE 1-RELATED"/>
    <property type="match status" value="1"/>
</dbReference>
<comment type="catalytic activity">
    <reaction evidence="10">
        <text>cutin + H2O = cutin monomers.</text>
        <dbReference type="EC" id="3.1.1.74"/>
    </reaction>
</comment>
<proteinExistence type="inferred from homology"/>
<evidence type="ECO:0000313" key="12">
    <source>
        <dbReference type="EMBL" id="KAK8040218.1"/>
    </source>
</evidence>
<dbReference type="InterPro" id="IPR000675">
    <property type="entry name" value="Cutinase/axe"/>
</dbReference>
<keyword evidence="4" id="KW-0719">Serine esterase</keyword>
<dbReference type="Pfam" id="PF01083">
    <property type="entry name" value="Cutinase"/>
    <property type="match status" value="1"/>
</dbReference>
<keyword evidence="8" id="KW-0843">Virulence</keyword>
<sequence>MKSTFFTALAMLSVASALPVEQVAELDARQFGVNENDLKDGKCAGNVFIFARGSTEIGNMGTICGPQTCSGLKSDLGGDVICQGVGDDDGYAADLPSNFLRANTNSRAIDGAVGLINQAASQCPGSNILLAGYSQGSAVMTNAIQALDTNTKSQVKGVVMYGFTRNAQDDGQVPGFPQDQTKVFCALGDLVCVNTLTITPAHLTYGDDAADGASFLAGTV</sequence>
<evidence type="ECO:0000256" key="5">
    <source>
        <dbReference type="ARBA" id="ARBA00022525"/>
    </source>
</evidence>
<evidence type="ECO:0000256" key="6">
    <source>
        <dbReference type="ARBA" id="ARBA00022729"/>
    </source>
</evidence>
<gene>
    <name evidence="12" type="ORF">PG991_000006</name>
</gene>
<evidence type="ECO:0000256" key="1">
    <source>
        <dbReference type="ARBA" id="ARBA00004613"/>
    </source>
</evidence>
<dbReference type="PANTHER" id="PTHR48250">
    <property type="entry name" value="CUTINASE 2-RELATED"/>
    <property type="match status" value="1"/>
</dbReference>
<dbReference type="SUPFAM" id="SSF53474">
    <property type="entry name" value="alpha/beta-Hydrolases"/>
    <property type="match status" value="1"/>
</dbReference>
<evidence type="ECO:0000256" key="10">
    <source>
        <dbReference type="ARBA" id="ARBA00034045"/>
    </source>
</evidence>
<evidence type="ECO:0000256" key="2">
    <source>
        <dbReference type="ARBA" id="ARBA00007534"/>
    </source>
</evidence>
<dbReference type="SMART" id="SM01110">
    <property type="entry name" value="Cutinase"/>
    <property type="match status" value="1"/>
</dbReference>